<dbReference type="PANTHER" id="PTHR39665:SF1">
    <property type="entry name" value="PARAFLAGELLAR ROD COMPONENT"/>
    <property type="match status" value="1"/>
</dbReference>
<organism evidence="1 2">
    <name type="scientific">Trypanosoma conorhini</name>
    <dbReference type="NCBI Taxonomy" id="83891"/>
    <lineage>
        <taxon>Eukaryota</taxon>
        <taxon>Discoba</taxon>
        <taxon>Euglenozoa</taxon>
        <taxon>Kinetoplastea</taxon>
        <taxon>Metakinetoplastina</taxon>
        <taxon>Trypanosomatida</taxon>
        <taxon>Trypanosomatidae</taxon>
        <taxon>Trypanosoma</taxon>
    </lineage>
</organism>
<dbReference type="CDD" id="cd22648">
    <property type="entry name" value="Q4D6Q6-like"/>
    <property type="match status" value="1"/>
</dbReference>
<accession>A0A422NXI4</accession>
<reference evidence="1 2" key="1">
    <citation type="journal article" date="2018" name="BMC Genomics">
        <title>Genomic comparison of Trypanosoma conorhini and Trypanosoma rangeli to Trypanosoma cruzi strains of high and low virulence.</title>
        <authorList>
            <person name="Bradwell K.R."/>
            <person name="Koparde V.N."/>
            <person name="Matveyev A.V."/>
            <person name="Serrano M.G."/>
            <person name="Alves J.M."/>
            <person name="Parikh H."/>
            <person name="Huang B."/>
            <person name="Lee V."/>
            <person name="Espinosa-Alvarez O."/>
            <person name="Ortiz P.A."/>
            <person name="Costa-Martins A.G."/>
            <person name="Teixeira M.M."/>
            <person name="Buck G.A."/>
        </authorList>
    </citation>
    <scope>NUCLEOTIDE SEQUENCE [LARGE SCALE GENOMIC DNA]</scope>
    <source>
        <strain evidence="1 2">025E</strain>
    </source>
</reference>
<dbReference type="GeneID" id="40320454"/>
<keyword evidence="2" id="KW-1185">Reference proteome</keyword>
<dbReference type="EMBL" id="MKKU01000490">
    <property type="protein sequence ID" value="RNF10124.1"/>
    <property type="molecule type" value="Genomic_DNA"/>
</dbReference>
<dbReference type="PANTHER" id="PTHR39665">
    <property type="entry name" value="PARAFLAGELLAR ROD COMPONENT-RELATED"/>
    <property type="match status" value="1"/>
</dbReference>
<evidence type="ECO:0000313" key="1">
    <source>
        <dbReference type="EMBL" id="RNF10124.1"/>
    </source>
</evidence>
<dbReference type="AlphaFoldDB" id="A0A422NXI4"/>
<sequence length="120" mass="13387">MPSVVVNCKFNPPVLSIVGAPLRQETLDTLEKALPRCMTTSQNSLSVANGGAPKFVLLNNQPNTWRMSIGQHYCDQRGRCVVFSEVINALHAEGWTLRTTNSHESDNEKDVARLFFWRAG</sequence>
<name>A0A422NXI4_9TRYP</name>
<dbReference type="RefSeq" id="XP_029226167.1">
    <property type="nucleotide sequence ID" value="XM_029373711.1"/>
</dbReference>
<dbReference type="OrthoDB" id="275184at2759"/>
<protein>
    <submittedName>
        <fullName evidence="1">Uncharacterized protein</fullName>
    </submittedName>
</protein>
<dbReference type="Proteomes" id="UP000284403">
    <property type="component" value="Unassembled WGS sequence"/>
</dbReference>
<gene>
    <name evidence="1" type="ORF">Tco025E_06843</name>
</gene>
<proteinExistence type="predicted"/>
<comment type="caution">
    <text evidence="1">The sequence shown here is derived from an EMBL/GenBank/DDBJ whole genome shotgun (WGS) entry which is preliminary data.</text>
</comment>
<evidence type="ECO:0000313" key="2">
    <source>
        <dbReference type="Proteomes" id="UP000284403"/>
    </source>
</evidence>